<feature type="transmembrane region" description="Helical" evidence="2">
    <location>
        <begin position="54"/>
        <end position="72"/>
    </location>
</feature>
<organism evidence="4 5">
    <name type="scientific">Boudabousia tangfeifanii</name>
    <dbReference type="NCBI Taxonomy" id="1912795"/>
    <lineage>
        <taxon>Bacteria</taxon>
        <taxon>Bacillati</taxon>
        <taxon>Actinomycetota</taxon>
        <taxon>Actinomycetes</taxon>
        <taxon>Actinomycetales</taxon>
        <taxon>Actinomycetaceae</taxon>
        <taxon>Boudabousia</taxon>
    </lineage>
</organism>
<feature type="compositionally biased region" description="Gly residues" evidence="1">
    <location>
        <begin position="131"/>
        <end position="146"/>
    </location>
</feature>
<feature type="transmembrane region" description="Helical" evidence="2">
    <location>
        <begin position="78"/>
        <end position="95"/>
    </location>
</feature>
<evidence type="ECO:0000256" key="2">
    <source>
        <dbReference type="SAM" id="Phobius"/>
    </source>
</evidence>
<dbReference type="InterPro" id="IPR007168">
    <property type="entry name" value="Phageshock_PspC_N"/>
</dbReference>
<dbReference type="KEGG" id="avu:BK816_06755"/>
<feature type="domain" description="Phage shock protein PspC N-terminal" evidence="3">
    <location>
        <begin position="2"/>
        <end position="35"/>
    </location>
</feature>
<evidence type="ECO:0000259" key="3">
    <source>
        <dbReference type="Pfam" id="PF04024"/>
    </source>
</evidence>
<feature type="transmembrane region" description="Helical" evidence="2">
    <location>
        <begin position="339"/>
        <end position="362"/>
    </location>
</feature>
<feature type="transmembrane region" description="Helical" evidence="2">
    <location>
        <begin position="6"/>
        <end position="33"/>
    </location>
</feature>
<feature type="region of interest" description="Disordered" evidence="1">
    <location>
        <begin position="471"/>
        <end position="544"/>
    </location>
</feature>
<feature type="compositionally biased region" description="Polar residues" evidence="1">
    <location>
        <begin position="533"/>
        <end position="544"/>
    </location>
</feature>
<evidence type="ECO:0000313" key="5">
    <source>
        <dbReference type="Proteomes" id="UP000176288"/>
    </source>
</evidence>
<gene>
    <name evidence="4" type="ORF">BK816_06755</name>
</gene>
<proteinExistence type="predicted"/>
<feature type="compositionally biased region" description="Low complexity" evidence="1">
    <location>
        <begin position="110"/>
        <end position="130"/>
    </location>
</feature>
<protein>
    <recommendedName>
        <fullName evidence="3">Phage shock protein PspC N-terminal domain-containing protein</fullName>
    </recommendedName>
</protein>
<dbReference type="AlphaFoldDB" id="A0A1D9MLH5"/>
<accession>A0A1D9MLH5</accession>
<name>A0A1D9MLH5_9ACTO</name>
<evidence type="ECO:0000313" key="4">
    <source>
        <dbReference type="EMBL" id="AOZ73023.1"/>
    </source>
</evidence>
<keyword evidence="2" id="KW-1133">Transmembrane helix</keyword>
<feature type="compositionally biased region" description="Polar residues" evidence="1">
    <location>
        <begin position="263"/>
        <end position="275"/>
    </location>
</feature>
<feature type="transmembrane region" description="Helical" evidence="2">
    <location>
        <begin position="313"/>
        <end position="332"/>
    </location>
</feature>
<feature type="compositionally biased region" description="Low complexity" evidence="1">
    <location>
        <begin position="147"/>
        <end position="159"/>
    </location>
</feature>
<dbReference type="EMBL" id="CP017812">
    <property type="protein sequence ID" value="AOZ73023.1"/>
    <property type="molecule type" value="Genomic_DNA"/>
</dbReference>
<keyword evidence="5" id="KW-1185">Reference proteome</keyword>
<keyword evidence="2" id="KW-0472">Membrane</keyword>
<sequence length="544" mass="58356">MGWDLTLLRILFVLSLIPGFAGALVYLVAWLLLPEGATGRIPAEDLYFKIKHDSNTWIPVGIGILVVLFFAGLVSLNLLPVIFLIGLFVLVLWLWQKSNQGQSPWPPFQAGPSNPNQGPQGPNGYPNQGPQGPGGNPNQGPQGPGGYPYQAPYTPGPAQSFDPEGAGTTSETSNPYRPGYVPTPASPDPSIPDSATGSSDAEPSTAEEPQAEKPQTTESTINHESDSATDQDSASQFHQTKENPMSQQPPYPNSSEGFAYRQSAPQAPQTPWQSRQTPSARFNMLLLAVLSLFYAICIWFGSGNQAEPDKWLLIALCGTIAIVGFALITIGIRGQRAGVLGIVAWIVMPIFVITAGLTGMAVNFETRDLAKTAMEQLAPTDSDTTIFGERKIYVPKDRKVTYKVELNAGDIDWDEVPGQLVLVNYTGTATQNDDDQLSGVNLKATFTNGDIAEADTYPTSTITVRAGKITFLPGNDSTAPTPKQPKEGSMTSPTPEQPKDKVNRPSETTELPLPTPGPKPVPRPEPVKPTPSVDSQPTPSQKVS</sequence>
<feature type="compositionally biased region" description="Pro residues" evidence="1">
    <location>
        <begin position="513"/>
        <end position="529"/>
    </location>
</feature>
<keyword evidence="2" id="KW-0812">Transmembrane</keyword>
<reference evidence="4 5" key="1">
    <citation type="submission" date="2016-10" db="EMBL/GenBank/DDBJ databases">
        <title>Actinomyces aegypiusis sp. nov., isolated from the Aegypius monachus in Qinghai Tibet Plateau China.</title>
        <authorList>
            <person name="Wang Y."/>
        </authorList>
    </citation>
    <scope>NUCLEOTIDE SEQUENCE [LARGE SCALE GENOMIC DNA]</scope>
    <source>
        <strain evidence="4 5">VUL4_3</strain>
    </source>
</reference>
<feature type="transmembrane region" description="Helical" evidence="2">
    <location>
        <begin position="282"/>
        <end position="301"/>
    </location>
</feature>
<dbReference type="Proteomes" id="UP000176288">
    <property type="component" value="Chromosome"/>
</dbReference>
<dbReference type="STRING" id="1912795.BK816_06755"/>
<evidence type="ECO:0000256" key="1">
    <source>
        <dbReference type="SAM" id="MobiDB-lite"/>
    </source>
</evidence>
<feature type="region of interest" description="Disordered" evidence="1">
    <location>
        <begin position="104"/>
        <end position="275"/>
    </location>
</feature>
<dbReference type="Pfam" id="PF04024">
    <property type="entry name" value="PspC"/>
    <property type="match status" value="1"/>
</dbReference>